<keyword evidence="1" id="KW-0418">Kinase</keyword>
<dbReference type="GO" id="GO:0016301">
    <property type="term" value="F:kinase activity"/>
    <property type="evidence" value="ECO:0007669"/>
    <property type="project" value="UniProtKB-KW"/>
</dbReference>
<dbReference type="Proteomes" id="UP001596043">
    <property type="component" value="Unassembled WGS sequence"/>
</dbReference>
<dbReference type="PANTHER" id="PTHR40050:SF1">
    <property type="entry name" value="INNER SPORE COAT PROTEIN H"/>
    <property type="match status" value="1"/>
</dbReference>
<comment type="caution">
    <text evidence="1">The sequence shown here is derived from an EMBL/GenBank/DDBJ whole genome shotgun (WGS) entry which is preliminary data.</text>
</comment>
<dbReference type="RefSeq" id="WP_379981235.1">
    <property type="nucleotide sequence ID" value="NZ_JBHSFV010000012.1"/>
</dbReference>
<sequence length="480" mass="55935">MTTRFMSCSYRFLGGIVGILCLFSISRSQAQSIAIDDSLAIAVMQRSQLPKGKGNQEVLHNNKRYTIQLSKKDPSVGVAHQLMDANGKTYILYLTKKPILQFYIDQPIVNEPKRIANLIYTDKDTLIKTYAGIELRGSSSLVFPKKTYDINLHTAADGLTNKDLKFAKMRNDDDWILDALHNEPLRMRSHLSYQLWKEIHTPYYLDKEPKAKAGVETRYCEVFINDQYKGVYLLSEQVDRKLLKLKKEKENTTRGELFQGARYLGACTFDSLPKKKNYLLSWGGYDIKYPVPTNRPWDHLYDFTDFVLHSDDTAFAKAISTRFQLDNLIDYFLFINALRAPDNLGKNIYTARYNEGEPYFYVPWDLDGTFGTIFSGRRISTTNDFLTNGLLRRLIAVNPDNFIERFQNRWRELRQGVFETESLQKRQADLYTELKEGLFYEREQKRWNDVSFDPEGLDYMTDWTAKRLLFLDGYIEKLGE</sequence>
<name>A0ABV9I0U6_9FLAO</name>
<dbReference type="EMBL" id="JBHSFV010000012">
    <property type="protein sequence ID" value="MFC4635728.1"/>
    <property type="molecule type" value="Genomic_DNA"/>
</dbReference>
<proteinExistence type="predicted"/>
<gene>
    <name evidence="1" type="ORF">ACFO3O_17590</name>
</gene>
<dbReference type="InterPro" id="IPR014867">
    <property type="entry name" value="Spore_coat_CotH_CotH2/3/7"/>
</dbReference>
<evidence type="ECO:0000313" key="2">
    <source>
        <dbReference type="Proteomes" id="UP001596043"/>
    </source>
</evidence>
<keyword evidence="2" id="KW-1185">Reference proteome</keyword>
<dbReference type="PANTHER" id="PTHR40050">
    <property type="entry name" value="INNER SPORE COAT PROTEIN H"/>
    <property type="match status" value="1"/>
</dbReference>
<evidence type="ECO:0000313" key="1">
    <source>
        <dbReference type="EMBL" id="MFC4635728.1"/>
    </source>
</evidence>
<reference evidence="2" key="1">
    <citation type="journal article" date="2019" name="Int. J. Syst. Evol. Microbiol.">
        <title>The Global Catalogue of Microorganisms (GCM) 10K type strain sequencing project: providing services to taxonomists for standard genome sequencing and annotation.</title>
        <authorList>
            <consortium name="The Broad Institute Genomics Platform"/>
            <consortium name="The Broad Institute Genome Sequencing Center for Infectious Disease"/>
            <person name="Wu L."/>
            <person name="Ma J."/>
        </authorList>
    </citation>
    <scope>NUCLEOTIDE SEQUENCE [LARGE SCALE GENOMIC DNA]</scope>
    <source>
        <strain evidence="2">YJ-61-S</strain>
    </source>
</reference>
<dbReference type="Pfam" id="PF08757">
    <property type="entry name" value="CotH"/>
    <property type="match status" value="1"/>
</dbReference>
<organism evidence="1 2">
    <name type="scientific">Dokdonia ponticola</name>
    <dbReference type="NCBI Taxonomy" id="2041041"/>
    <lineage>
        <taxon>Bacteria</taxon>
        <taxon>Pseudomonadati</taxon>
        <taxon>Bacteroidota</taxon>
        <taxon>Flavobacteriia</taxon>
        <taxon>Flavobacteriales</taxon>
        <taxon>Flavobacteriaceae</taxon>
        <taxon>Dokdonia</taxon>
    </lineage>
</organism>
<keyword evidence="1" id="KW-0808">Transferase</keyword>
<protein>
    <submittedName>
        <fullName evidence="1">CotH kinase family protein</fullName>
    </submittedName>
</protein>
<accession>A0ABV9I0U6</accession>